<protein>
    <submittedName>
        <fullName evidence="1">Uncharacterized protein</fullName>
    </submittedName>
</protein>
<proteinExistence type="predicted"/>
<name>A0A1H3DQI5_9FLAO</name>
<organism evidence="1 2">
    <name type="scientific">Flavobacterium degerlachei</name>
    <dbReference type="NCBI Taxonomy" id="229203"/>
    <lineage>
        <taxon>Bacteria</taxon>
        <taxon>Pseudomonadati</taxon>
        <taxon>Bacteroidota</taxon>
        <taxon>Flavobacteriia</taxon>
        <taxon>Flavobacteriales</taxon>
        <taxon>Flavobacteriaceae</taxon>
        <taxon>Flavobacterium</taxon>
    </lineage>
</organism>
<accession>A0A1H3DQI5</accession>
<evidence type="ECO:0000313" key="1">
    <source>
        <dbReference type="EMBL" id="SDX68597.1"/>
    </source>
</evidence>
<reference evidence="2" key="1">
    <citation type="submission" date="2016-10" db="EMBL/GenBank/DDBJ databases">
        <authorList>
            <person name="Varghese N."/>
            <person name="Submissions S."/>
        </authorList>
    </citation>
    <scope>NUCLEOTIDE SEQUENCE [LARGE SCALE GENOMIC DNA]</scope>
    <source>
        <strain evidence="2">DSM 15718</strain>
    </source>
</reference>
<sequence>MNSSERKYKIIEQLLKVEEESTLYQIENILNEGDGWDEIPPIVQKLIEKAIEQSDAGVGIPHEQVMSEIKKKYNFS</sequence>
<evidence type="ECO:0000313" key="2">
    <source>
        <dbReference type="Proteomes" id="UP000198569"/>
    </source>
</evidence>
<dbReference type="STRING" id="229203.SAMN05444338_11378"/>
<dbReference type="OrthoDB" id="1373932at2"/>
<gene>
    <name evidence="1" type="ORF">SAMN05444338_11378</name>
</gene>
<dbReference type="RefSeq" id="WP_091434136.1">
    <property type="nucleotide sequence ID" value="NZ_FNMV01000013.1"/>
</dbReference>
<dbReference type="AlphaFoldDB" id="A0A1H3DQI5"/>
<dbReference type="Proteomes" id="UP000198569">
    <property type="component" value="Unassembled WGS sequence"/>
</dbReference>
<keyword evidence="2" id="KW-1185">Reference proteome</keyword>
<dbReference type="EMBL" id="FNMV01000013">
    <property type="protein sequence ID" value="SDX68597.1"/>
    <property type="molecule type" value="Genomic_DNA"/>
</dbReference>